<organism evidence="7 8">
    <name type="scientific">Rubroshorea leprosula</name>
    <dbReference type="NCBI Taxonomy" id="152421"/>
    <lineage>
        <taxon>Eukaryota</taxon>
        <taxon>Viridiplantae</taxon>
        <taxon>Streptophyta</taxon>
        <taxon>Embryophyta</taxon>
        <taxon>Tracheophyta</taxon>
        <taxon>Spermatophyta</taxon>
        <taxon>Magnoliopsida</taxon>
        <taxon>eudicotyledons</taxon>
        <taxon>Gunneridae</taxon>
        <taxon>Pentapetalae</taxon>
        <taxon>rosids</taxon>
        <taxon>malvids</taxon>
        <taxon>Malvales</taxon>
        <taxon>Dipterocarpaceae</taxon>
        <taxon>Rubroshorea</taxon>
    </lineage>
</organism>
<evidence type="ECO:0000313" key="8">
    <source>
        <dbReference type="Proteomes" id="UP001054252"/>
    </source>
</evidence>
<evidence type="ECO:0000259" key="6">
    <source>
        <dbReference type="PROSITE" id="PS51005"/>
    </source>
</evidence>
<dbReference type="GO" id="GO:0006355">
    <property type="term" value="P:regulation of DNA-templated transcription"/>
    <property type="evidence" value="ECO:0007669"/>
    <property type="project" value="InterPro"/>
</dbReference>
<dbReference type="PROSITE" id="PS51005">
    <property type="entry name" value="NAC"/>
    <property type="match status" value="1"/>
</dbReference>
<evidence type="ECO:0000256" key="5">
    <source>
        <dbReference type="SAM" id="MobiDB-lite"/>
    </source>
</evidence>
<dbReference type="Pfam" id="PF02365">
    <property type="entry name" value="NAM"/>
    <property type="match status" value="1"/>
</dbReference>
<reference evidence="7 8" key="1">
    <citation type="journal article" date="2021" name="Commun. Biol.">
        <title>The genome of Shorea leprosula (Dipterocarpaceae) highlights the ecological relevance of drought in aseasonal tropical rainforests.</title>
        <authorList>
            <person name="Ng K.K.S."/>
            <person name="Kobayashi M.J."/>
            <person name="Fawcett J.A."/>
            <person name="Hatakeyama M."/>
            <person name="Paape T."/>
            <person name="Ng C.H."/>
            <person name="Ang C.C."/>
            <person name="Tnah L.H."/>
            <person name="Lee C.T."/>
            <person name="Nishiyama T."/>
            <person name="Sese J."/>
            <person name="O'Brien M.J."/>
            <person name="Copetti D."/>
            <person name="Mohd Noor M.I."/>
            <person name="Ong R.C."/>
            <person name="Putra M."/>
            <person name="Sireger I.Z."/>
            <person name="Indrioko S."/>
            <person name="Kosugi Y."/>
            <person name="Izuno A."/>
            <person name="Isagi Y."/>
            <person name="Lee S.L."/>
            <person name="Shimizu K.K."/>
        </authorList>
    </citation>
    <scope>NUCLEOTIDE SEQUENCE [LARGE SCALE GENOMIC DNA]</scope>
    <source>
        <strain evidence="7">214</strain>
    </source>
</reference>
<proteinExistence type="predicted"/>
<keyword evidence="1" id="KW-0805">Transcription regulation</keyword>
<comment type="caution">
    <text evidence="7">The sequence shown here is derived from an EMBL/GenBank/DDBJ whole genome shotgun (WGS) entry which is preliminary data.</text>
</comment>
<dbReference type="InterPro" id="IPR036093">
    <property type="entry name" value="NAC_dom_sf"/>
</dbReference>
<evidence type="ECO:0000256" key="1">
    <source>
        <dbReference type="ARBA" id="ARBA00023015"/>
    </source>
</evidence>
<protein>
    <recommendedName>
        <fullName evidence="6">NAC domain-containing protein</fullName>
    </recommendedName>
</protein>
<keyword evidence="8" id="KW-1185">Reference proteome</keyword>
<dbReference type="PANTHER" id="PTHR31719:SF43">
    <property type="entry name" value="NAC TRANSCRIPTION FACTOR 56"/>
    <property type="match status" value="1"/>
</dbReference>
<accession>A0AAV5HLR8</accession>
<dbReference type="InterPro" id="IPR003441">
    <property type="entry name" value="NAC-dom"/>
</dbReference>
<evidence type="ECO:0000313" key="7">
    <source>
        <dbReference type="EMBL" id="GKU89737.1"/>
    </source>
</evidence>
<sequence length="394" mass="44181">MAEQVINGVPQPPFLPPGYRFHPTSSELFRYYLYDRVTKGSCQWNIVSDTDILAVPPWHLPGMDSNENEGYYFYERERKSKSAGSKGNNRIIKVDKQAFWKVNFSDDVWEEGMLWGKKNTLNYFNGPNAKTDWLMYEFVLDPSLAEGNDGNVVLCKVYKKKDSKEGKRGRGLKGSNIKEKGKSCLQGSSDGVAEIEPLHDINSGQALKRRRIMNACFPQLNQKTQFAVGALSSAASPYIEETHHSEAAIQPSFSTEPHTEGIHPAEVATSSTINHCIYAAPVDDPKLYYQPPAAFDSAKPYIEATHPAAVEPCTINHSSSLAEPCMISYSSPAEPCTIAASSSNSIAPTDDRNVHYTETEWEQEIQQYLSFDSTNQFNDCDEFDEEYFAPFFNI</sequence>
<dbReference type="Proteomes" id="UP001054252">
    <property type="component" value="Unassembled WGS sequence"/>
</dbReference>
<feature type="region of interest" description="Disordered" evidence="5">
    <location>
        <begin position="165"/>
        <end position="184"/>
    </location>
</feature>
<gene>
    <name evidence="7" type="ORF">SLEP1_g3834</name>
</gene>
<evidence type="ECO:0000256" key="2">
    <source>
        <dbReference type="ARBA" id="ARBA00023125"/>
    </source>
</evidence>
<evidence type="ECO:0000256" key="3">
    <source>
        <dbReference type="ARBA" id="ARBA00023163"/>
    </source>
</evidence>
<name>A0AAV5HLR8_9ROSI</name>
<evidence type="ECO:0000256" key="4">
    <source>
        <dbReference type="ARBA" id="ARBA00023242"/>
    </source>
</evidence>
<dbReference type="AlphaFoldDB" id="A0AAV5HLR8"/>
<dbReference type="Gene3D" id="2.170.150.80">
    <property type="entry name" value="NAC domain"/>
    <property type="match status" value="1"/>
</dbReference>
<dbReference type="PANTHER" id="PTHR31719">
    <property type="entry name" value="NAC TRANSCRIPTION FACTOR 56"/>
    <property type="match status" value="1"/>
</dbReference>
<dbReference type="GO" id="GO:0003677">
    <property type="term" value="F:DNA binding"/>
    <property type="evidence" value="ECO:0007669"/>
    <property type="project" value="UniProtKB-KW"/>
</dbReference>
<feature type="domain" description="NAC" evidence="6">
    <location>
        <begin position="15"/>
        <end position="160"/>
    </location>
</feature>
<dbReference type="SUPFAM" id="SSF101941">
    <property type="entry name" value="NAC domain"/>
    <property type="match status" value="1"/>
</dbReference>
<keyword evidence="3" id="KW-0804">Transcription</keyword>
<keyword evidence="2" id="KW-0238">DNA-binding</keyword>
<dbReference type="EMBL" id="BPVZ01000003">
    <property type="protein sequence ID" value="GKU89737.1"/>
    <property type="molecule type" value="Genomic_DNA"/>
</dbReference>
<keyword evidence="4" id="KW-0539">Nucleus</keyword>